<organism evidence="3 4">
    <name type="scientific">Billgrantia gudaonensis</name>
    <dbReference type="NCBI Taxonomy" id="376427"/>
    <lineage>
        <taxon>Bacteria</taxon>
        <taxon>Pseudomonadati</taxon>
        <taxon>Pseudomonadota</taxon>
        <taxon>Gammaproteobacteria</taxon>
        <taxon>Oceanospirillales</taxon>
        <taxon>Halomonadaceae</taxon>
        <taxon>Billgrantia</taxon>
    </lineage>
</organism>
<evidence type="ECO:0000313" key="3">
    <source>
        <dbReference type="EMBL" id="SDI91330.1"/>
    </source>
</evidence>
<protein>
    <recommendedName>
        <fullName evidence="5">MetA-pathway of phenol degradation</fullName>
    </recommendedName>
</protein>
<dbReference type="EMBL" id="FNES01000002">
    <property type="protein sequence ID" value="SDI91330.1"/>
    <property type="molecule type" value="Genomic_DNA"/>
</dbReference>
<feature type="chain" id="PRO_5011764352" description="MetA-pathway of phenol degradation" evidence="2">
    <location>
        <begin position="26"/>
        <end position="365"/>
    </location>
</feature>
<dbReference type="InterPro" id="IPR025737">
    <property type="entry name" value="FApF"/>
</dbReference>
<name>A0A1G8PHN4_9GAMM</name>
<feature type="region of interest" description="Disordered" evidence="1">
    <location>
        <begin position="29"/>
        <end position="48"/>
    </location>
</feature>
<feature type="signal peptide" evidence="2">
    <location>
        <begin position="1"/>
        <end position="25"/>
    </location>
</feature>
<keyword evidence="2" id="KW-0732">Signal</keyword>
<proteinExistence type="predicted"/>
<dbReference type="Pfam" id="PF13557">
    <property type="entry name" value="Phenol_MetA_deg"/>
    <property type="match status" value="1"/>
</dbReference>
<dbReference type="STRING" id="376427.SAMN04487954_10270"/>
<evidence type="ECO:0008006" key="5">
    <source>
        <dbReference type="Google" id="ProtNLM"/>
    </source>
</evidence>
<dbReference type="Proteomes" id="UP000198525">
    <property type="component" value="Unassembled WGS sequence"/>
</dbReference>
<evidence type="ECO:0000256" key="2">
    <source>
        <dbReference type="SAM" id="SignalP"/>
    </source>
</evidence>
<dbReference type="AlphaFoldDB" id="A0A1G8PHN4"/>
<reference evidence="3 4" key="1">
    <citation type="submission" date="2016-10" db="EMBL/GenBank/DDBJ databases">
        <authorList>
            <person name="de Groot N.N."/>
        </authorList>
    </citation>
    <scope>NUCLEOTIDE SEQUENCE [LARGE SCALE GENOMIC DNA]</scope>
    <source>
        <strain evidence="3 4">CGMCC 1.6133</strain>
    </source>
</reference>
<accession>A0A1G8PHN4</accession>
<evidence type="ECO:0000256" key="1">
    <source>
        <dbReference type="SAM" id="MobiDB-lite"/>
    </source>
</evidence>
<evidence type="ECO:0000313" key="4">
    <source>
        <dbReference type="Proteomes" id="UP000198525"/>
    </source>
</evidence>
<keyword evidence="4" id="KW-1185">Reference proteome</keyword>
<sequence>MKPIKSLCILATGTLCLSLSSSLLAQATSDTSNVPDTDSPVGQAPVRQETQPEVQAIPDIGGVLTPRGQLVLEPSLQYSHASVNRLTFRGVEILSTLLIGVFEAEDADRDTWTAAMTGRLGVTDRLELELKVPYVYRDDSLFATVATTEGQQEFDISRDISGDGLGDIEAAMHYQLNSGRNGWPYFVGNLRYKSTTGEGPFDIRRDSDGIERELATGSGFHSIEPSITMLFPSDPAVYFANLGYLYNIEDDVDKRITDDIRIGKVDPGDAIRLSFGMAYAINERSSFTLGFKNDFIDDTKTEFIGNNGNSTTQSSRSLNIASLLLGWSYQLSPMTSINLGLELGVSDDAPDTVLTLRVPFGLDAY</sequence>
<gene>
    <name evidence="3" type="ORF">SAMN04487954_10270</name>
</gene>
<dbReference type="OrthoDB" id="5297564at2"/>